<evidence type="ECO:0000313" key="1">
    <source>
        <dbReference type="EMBL" id="BAS00342.1"/>
    </source>
</evidence>
<dbReference type="SUPFAM" id="SSF142906">
    <property type="entry name" value="YjbR-like"/>
    <property type="match status" value="1"/>
</dbReference>
<protein>
    <recommendedName>
        <fullName evidence="2">MmcQ/YjbR family DNA-binding protein</fullName>
    </recommendedName>
</protein>
<evidence type="ECO:0008006" key="2">
    <source>
        <dbReference type="Google" id="ProtNLM"/>
    </source>
</evidence>
<name>A0A182D617_BLAVI</name>
<sequence>MTPQDVRRIALALPEAIESQHLGRPEFRSGGKTFATLPDEQRVVLRLHHAQQERLVRIDPARFAPATGGFGQLGWTSLSLAGADEAALQEALKMAWRNVAPKSAIFRLRASV</sequence>
<gene>
    <name evidence="1" type="ORF">BV133_2748</name>
</gene>
<dbReference type="OrthoDB" id="277063at2"/>
<dbReference type="RefSeq" id="WP_055038807.1">
    <property type="nucleotide sequence ID" value="NZ_AP014854.2"/>
</dbReference>
<dbReference type="InterPro" id="IPR038056">
    <property type="entry name" value="YjbR-like_sf"/>
</dbReference>
<dbReference type="Gene3D" id="3.90.1150.30">
    <property type="match status" value="1"/>
</dbReference>
<dbReference type="KEGG" id="bvr:BVIR_1990"/>
<dbReference type="AlphaFoldDB" id="A0A182D617"/>
<organism evidence="1">
    <name type="scientific">Blastochloris viridis</name>
    <name type="common">Rhodopseudomonas viridis</name>
    <dbReference type="NCBI Taxonomy" id="1079"/>
    <lineage>
        <taxon>Bacteria</taxon>
        <taxon>Pseudomonadati</taxon>
        <taxon>Pseudomonadota</taxon>
        <taxon>Alphaproteobacteria</taxon>
        <taxon>Hyphomicrobiales</taxon>
        <taxon>Blastochloridaceae</taxon>
        <taxon>Blastochloris</taxon>
    </lineage>
</organism>
<reference evidence="1" key="1">
    <citation type="journal article" date="2015" name="Genome Announc.">
        <title>Complete Genome Sequence of the Bacteriochlorophyll b-Producing Photosynthetic Bacterium Blastochloris viridis.</title>
        <authorList>
            <person name="Tsukatani Y."/>
            <person name="Hirose Y."/>
            <person name="Harada J."/>
            <person name="Misawa N."/>
            <person name="Mori K."/>
            <person name="Inoue K."/>
            <person name="Tamiaki H."/>
        </authorList>
    </citation>
    <scope>NUCLEOTIDE SEQUENCE [LARGE SCALE GENOMIC DNA]</scope>
    <source>
        <strain evidence="1">DSM 133</strain>
    </source>
</reference>
<dbReference type="EMBL" id="AP014854">
    <property type="protein sequence ID" value="BAS00342.1"/>
    <property type="molecule type" value="Genomic_DNA"/>
</dbReference>
<dbReference type="Pfam" id="PF04237">
    <property type="entry name" value="YjbR"/>
    <property type="match status" value="1"/>
</dbReference>
<accession>A0A182D617</accession>
<dbReference type="InterPro" id="IPR058532">
    <property type="entry name" value="YjbR/MT2646/Rv2570-like"/>
</dbReference>
<proteinExistence type="predicted"/>